<feature type="domain" description="Endonuclease/exonuclease/phosphatase" evidence="2">
    <location>
        <begin position="70"/>
        <end position="265"/>
    </location>
</feature>
<name>A0A433SCA7_9BURK</name>
<keyword evidence="4" id="KW-1185">Reference proteome</keyword>
<proteinExistence type="predicted"/>
<accession>A0A433SCA7</accession>
<dbReference type="Pfam" id="PF03372">
    <property type="entry name" value="Exo_endo_phos"/>
    <property type="match status" value="1"/>
</dbReference>
<reference evidence="3 4" key="1">
    <citation type="submission" date="2018-01" db="EMBL/GenBank/DDBJ databases">
        <title>Saezia sanguinis gen. nov., sp. nov., in the order Burkholderiales isolated from human blood.</title>
        <authorList>
            <person name="Medina-Pascual M.J."/>
            <person name="Valdezate S."/>
            <person name="Monzon S."/>
            <person name="Cuesta I."/>
            <person name="Carrasco G."/>
            <person name="Villalon P."/>
            <person name="Saez-Nieto J.A."/>
        </authorList>
    </citation>
    <scope>NUCLEOTIDE SEQUENCE [LARGE SCALE GENOMIC DNA]</scope>
    <source>
        <strain evidence="3 4">CNM695-12</strain>
    </source>
</reference>
<dbReference type="SUPFAM" id="SSF56219">
    <property type="entry name" value="DNase I-like"/>
    <property type="match status" value="1"/>
</dbReference>
<dbReference type="EMBL" id="PQSP01000005">
    <property type="protein sequence ID" value="RUS66360.1"/>
    <property type="molecule type" value="Genomic_DNA"/>
</dbReference>
<evidence type="ECO:0000313" key="3">
    <source>
        <dbReference type="EMBL" id="RUS66360.1"/>
    </source>
</evidence>
<dbReference type="InterPro" id="IPR036691">
    <property type="entry name" value="Endo/exonu/phosph_ase_sf"/>
</dbReference>
<evidence type="ECO:0000313" key="4">
    <source>
        <dbReference type="Proteomes" id="UP000286947"/>
    </source>
</evidence>
<dbReference type="Proteomes" id="UP000286947">
    <property type="component" value="Unassembled WGS sequence"/>
</dbReference>
<keyword evidence="1" id="KW-1133">Transmembrane helix</keyword>
<sequence>MGQWHWFLELFSHFVPYYAVCFLLGCLAATRTWQRLMFGVCAIGTTLWTITPLPSVNDSANPAESTLQIVSYNLLFSNTQQQQESAWIEKLPADVIFLTEVSTEWQNYLKTLEENTQHCGQYIDSPFGIALYSRVPLEQCDVLYQEGNNTFPYIRAELPSGLVIYGIHPPPPLGHQLASERDEMLQYLAQQIAQEKEDVIVLGDMNITPFSPLFRDFTRKAQLQLSSPRGRPTWRPGFLSIDHILVRNLQAVRETGTFSWQGSDHRAIWLRYALPASTAHAQMKQRLPDIQTRCRPTDNNN</sequence>
<organism evidence="3 4">
    <name type="scientific">Saezia sanguinis</name>
    <dbReference type="NCBI Taxonomy" id="1965230"/>
    <lineage>
        <taxon>Bacteria</taxon>
        <taxon>Pseudomonadati</taxon>
        <taxon>Pseudomonadota</taxon>
        <taxon>Betaproteobacteria</taxon>
        <taxon>Burkholderiales</taxon>
        <taxon>Saeziaceae</taxon>
        <taxon>Saezia</taxon>
    </lineage>
</organism>
<gene>
    <name evidence="3" type="ORF">CUZ56_02086</name>
</gene>
<comment type="caution">
    <text evidence="3">The sequence shown here is derived from an EMBL/GenBank/DDBJ whole genome shotgun (WGS) entry which is preliminary data.</text>
</comment>
<dbReference type="InterPro" id="IPR005135">
    <property type="entry name" value="Endo/exonuclease/phosphatase"/>
</dbReference>
<protein>
    <recommendedName>
        <fullName evidence="2">Endonuclease/exonuclease/phosphatase domain-containing protein</fullName>
    </recommendedName>
</protein>
<feature type="transmembrane region" description="Helical" evidence="1">
    <location>
        <begin position="36"/>
        <end position="53"/>
    </location>
</feature>
<evidence type="ECO:0000259" key="2">
    <source>
        <dbReference type="Pfam" id="PF03372"/>
    </source>
</evidence>
<keyword evidence="1" id="KW-0472">Membrane</keyword>
<dbReference type="GO" id="GO:0003824">
    <property type="term" value="F:catalytic activity"/>
    <property type="evidence" value="ECO:0007669"/>
    <property type="project" value="InterPro"/>
</dbReference>
<keyword evidence="1" id="KW-0812">Transmembrane</keyword>
<dbReference type="AlphaFoldDB" id="A0A433SCA7"/>
<feature type="transmembrane region" description="Helical" evidence="1">
    <location>
        <begin position="6"/>
        <end position="29"/>
    </location>
</feature>
<evidence type="ECO:0000256" key="1">
    <source>
        <dbReference type="SAM" id="Phobius"/>
    </source>
</evidence>
<dbReference type="Gene3D" id="3.60.10.10">
    <property type="entry name" value="Endonuclease/exonuclease/phosphatase"/>
    <property type="match status" value="1"/>
</dbReference>